<dbReference type="PANTHER" id="PTHR43745:SF2">
    <property type="entry name" value="NITROREDUCTASE MJ1384-RELATED"/>
    <property type="match status" value="1"/>
</dbReference>
<dbReference type="EMBL" id="JBHUMD010000026">
    <property type="protein sequence ID" value="MFD2602600.1"/>
    <property type="molecule type" value="Genomic_DNA"/>
</dbReference>
<protein>
    <recommendedName>
        <fullName evidence="3">SagB-type dehydrogenase family enzyme</fullName>
    </recommendedName>
</protein>
<gene>
    <name evidence="1" type="ORF">ACFSR3_11075</name>
</gene>
<dbReference type="InterPro" id="IPR052544">
    <property type="entry name" value="Bacteriocin_Proc_Enz"/>
</dbReference>
<comment type="caution">
    <text evidence="1">The sequence shown here is derived from an EMBL/GenBank/DDBJ whole genome shotgun (WGS) entry which is preliminary data.</text>
</comment>
<evidence type="ECO:0000313" key="2">
    <source>
        <dbReference type="Proteomes" id="UP001597480"/>
    </source>
</evidence>
<dbReference type="InterPro" id="IPR000415">
    <property type="entry name" value="Nitroreductase-like"/>
</dbReference>
<proteinExistence type="predicted"/>
<dbReference type="SUPFAM" id="SSF55469">
    <property type="entry name" value="FMN-dependent nitroreductase-like"/>
    <property type="match status" value="1"/>
</dbReference>
<dbReference type="PANTHER" id="PTHR43745">
    <property type="entry name" value="NITROREDUCTASE MJ1384-RELATED"/>
    <property type="match status" value="1"/>
</dbReference>
<evidence type="ECO:0000313" key="1">
    <source>
        <dbReference type="EMBL" id="MFD2602600.1"/>
    </source>
</evidence>
<dbReference type="Gene3D" id="3.40.109.10">
    <property type="entry name" value="NADH Oxidase"/>
    <property type="match status" value="1"/>
</dbReference>
<evidence type="ECO:0008006" key="3">
    <source>
        <dbReference type="Google" id="ProtNLM"/>
    </source>
</evidence>
<keyword evidence="2" id="KW-1185">Reference proteome</keyword>
<name>A0ABW5NUR4_9FLAO</name>
<dbReference type="RefSeq" id="WP_379821025.1">
    <property type="nucleotide sequence ID" value="NZ_JBHUMD010000026.1"/>
</dbReference>
<reference evidence="2" key="1">
    <citation type="journal article" date="2019" name="Int. J. Syst. Evol. Microbiol.">
        <title>The Global Catalogue of Microorganisms (GCM) 10K type strain sequencing project: providing services to taxonomists for standard genome sequencing and annotation.</title>
        <authorList>
            <consortium name="The Broad Institute Genomics Platform"/>
            <consortium name="The Broad Institute Genome Sequencing Center for Infectious Disease"/>
            <person name="Wu L."/>
            <person name="Ma J."/>
        </authorList>
    </citation>
    <scope>NUCLEOTIDE SEQUENCE [LARGE SCALE GENOMIC DNA]</scope>
    <source>
        <strain evidence="2">KCTC 42107</strain>
    </source>
</reference>
<organism evidence="1 2">
    <name type="scientific">Flavobacterium suzhouense</name>
    <dbReference type="NCBI Taxonomy" id="1529638"/>
    <lineage>
        <taxon>Bacteria</taxon>
        <taxon>Pseudomonadati</taxon>
        <taxon>Bacteroidota</taxon>
        <taxon>Flavobacteriia</taxon>
        <taxon>Flavobacteriales</taxon>
        <taxon>Flavobacteriaceae</taxon>
        <taxon>Flavobacterium</taxon>
    </lineage>
</organism>
<accession>A0ABW5NUR4</accession>
<sequence>MNNPRIKTVEDDVPTFNYSIKEVIKLSREIQPLHTNFDTVINNRKSSRVFNKITLQQIGDILWYVAKVRNTFLQDNGYILTHRGTASAGARHPIDLIINSPVLSEKDFYYYNPFEHSLNNLDNIKGSAFLEHINDIVKTDNATIIWFVAHKYRTHAKYIDADSLLWRDAGALINGIQMVCTAMNLHSCAVGTLGEPFISDSFKNQEGIFGAGGLLIG</sequence>
<dbReference type="Proteomes" id="UP001597480">
    <property type="component" value="Unassembled WGS sequence"/>
</dbReference>